<reference evidence="2 3" key="1">
    <citation type="journal article" date="2015" name="Nature">
        <title>rRNA introns, odd ribosomes, and small enigmatic genomes across a large radiation of phyla.</title>
        <authorList>
            <person name="Brown C.T."/>
            <person name="Hug L.A."/>
            <person name="Thomas B.C."/>
            <person name="Sharon I."/>
            <person name="Castelle C.J."/>
            <person name="Singh A."/>
            <person name="Wilkins M.J."/>
            <person name="Williams K.H."/>
            <person name="Banfield J.F."/>
        </authorList>
    </citation>
    <scope>NUCLEOTIDE SEQUENCE [LARGE SCALE GENOMIC DNA]</scope>
</reference>
<evidence type="ECO:0000256" key="1">
    <source>
        <dbReference type="SAM" id="MobiDB-lite"/>
    </source>
</evidence>
<name>A0A0G1YEA7_9BACT</name>
<dbReference type="EMBL" id="LCRX01000013">
    <property type="protein sequence ID" value="KKW41818.1"/>
    <property type="molecule type" value="Genomic_DNA"/>
</dbReference>
<feature type="region of interest" description="Disordered" evidence="1">
    <location>
        <begin position="75"/>
        <end position="102"/>
    </location>
</feature>
<evidence type="ECO:0000313" key="3">
    <source>
        <dbReference type="Proteomes" id="UP000033870"/>
    </source>
</evidence>
<accession>A0A0G1YEA7</accession>
<proteinExistence type="predicted"/>
<dbReference type="Proteomes" id="UP000033870">
    <property type="component" value="Unassembled WGS sequence"/>
</dbReference>
<gene>
    <name evidence="2" type="ORF">UY92_C0013G0017</name>
</gene>
<dbReference type="AlphaFoldDB" id="A0A0G1YEA7"/>
<comment type="caution">
    <text evidence="2">The sequence shown here is derived from an EMBL/GenBank/DDBJ whole genome shotgun (WGS) entry which is preliminary data.</text>
</comment>
<sequence length="384" mass="40806">MFNILDKQPFCWYSWPSSAVNTRARPRAGKRCLFFAPHLGWSRALSPKGGYYRAFADRYYFFFSLGCSDTEKACPSGQEADPGSPDVGIGAGPDAGLAEDSGPELDYGTPVLGADIATVPDYDGRADQEGSAPSYHCSYPLNTCPCVGIVCLYCHPDGTCLTEPECVSDEGCDDGNACVADQCVSGQCAHQAIDGCVPCTSLEECGYNGGTNGIPHYGYTCDTGLGRCVPPEDECQTDADCEDGDPCTPNVCTIASQAGGAKACGVSIPYNYCTCLSDIDCYWTEKQTCSEGKVCVDGVLSEKVGDGNICASVADCIGSVWGPYCVPNEPDPIGNLCQECVQNDADGNGVDDGCPAERPRCSWGLWGWPDEGVPYRSIYMCQEE</sequence>
<organism evidence="2 3">
    <name type="scientific">Candidatus Magasanikbacteria bacterium GW2011_GWA2_56_11</name>
    <dbReference type="NCBI Taxonomy" id="1619044"/>
    <lineage>
        <taxon>Bacteria</taxon>
        <taxon>Candidatus Magasanikiibacteriota</taxon>
    </lineage>
</organism>
<protein>
    <submittedName>
        <fullName evidence="2">Uncharacterized protein</fullName>
    </submittedName>
</protein>
<evidence type="ECO:0000313" key="2">
    <source>
        <dbReference type="EMBL" id="KKW41818.1"/>
    </source>
</evidence>